<gene>
    <name evidence="2" type="ORF">DGYR_LOCUS12839</name>
</gene>
<dbReference type="EMBL" id="CAJFCJ010000026">
    <property type="protein sequence ID" value="CAD5125467.1"/>
    <property type="molecule type" value="Genomic_DNA"/>
</dbReference>
<sequence>MVDLATLDEKLEEQKRIMEESNIQNRVAMEAMNMQNRAAMEARMDQLVQLVNSIKSNSPNFPSNSGDAPEMEPFPTAEEQNGGSSQVRNILNLIQETESSKRYDPRIESLKHKKVTTIC</sequence>
<evidence type="ECO:0000256" key="1">
    <source>
        <dbReference type="SAM" id="MobiDB-lite"/>
    </source>
</evidence>
<accession>A0A7I8WBF5</accession>
<comment type="caution">
    <text evidence="2">The sequence shown here is derived from an EMBL/GenBank/DDBJ whole genome shotgun (WGS) entry which is preliminary data.</text>
</comment>
<feature type="region of interest" description="Disordered" evidence="1">
    <location>
        <begin position="55"/>
        <end position="86"/>
    </location>
</feature>
<evidence type="ECO:0000313" key="2">
    <source>
        <dbReference type="EMBL" id="CAD5125467.1"/>
    </source>
</evidence>
<keyword evidence="3" id="KW-1185">Reference proteome</keyword>
<reference evidence="2 3" key="1">
    <citation type="submission" date="2020-08" db="EMBL/GenBank/DDBJ databases">
        <authorList>
            <person name="Hejnol A."/>
        </authorList>
    </citation>
    <scope>NUCLEOTIDE SEQUENCE [LARGE SCALE GENOMIC DNA]</scope>
</reference>
<organism evidence="2 3">
    <name type="scientific">Dimorphilus gyrociliatus</name>
    <dbReference type="NCBI Taxonomy" id="2664684"/>
    <lineage>
        <taxon>Eukaryota</taxon>
        <taxon>Metazoa</taxon>
        <taxon>Spiralia</taxon>
        <taxon>Lophotrochozoa</taxon>
        <taxon>Annelida</taxon>
        <taxon>Polychaeta</taxon>
        <taxon>Polychaeta incertae sedis</taxon>
        <taxon>Dinophilidae</taxon>
        <taxon>Dimorphilus</taxon>
    </lineage>
</organism>
<dbReference type="AlphaFoldDB" id="A0A7I8WBF5"/>
<protein>
    <submittedName>
        <fullName evidence="2">Uncharacterized protein</fullName>
    </submittedName>
</protein>
<name>A0A7I8WBF5_9ANNE</name>
<evidence type="ECO:0000313" key="3">
    <source>
        <dbReference type="Proteomes" id="UP000549394"/>
    </source>
</evidence>
<proteinExistence type="predicted"/>
<feature type="compositionally biased region" description="Polar residues" evidence="1">
    <location>
        <begin position="55"/>
        <end position="66"/>
    </location>
</feature>
<dbReference type="Proteomes" id="UP000549394">
    <property type="component" value="Unassembled WGS sequence"/>
</dbReference>